<feature type="domain" description="Large ribosomal subunit protein eL20" evidence="5">
    <location>
        <begin position="7"/>
        <end position="130"/>
    </location>
</feature>
<gene>
    <name evidence="6" type="ORF">OXX778_LOCUS774</name>
</gene>
<sequence length="176" mass="20980">MKVQGDLKQYRVVGRRLPTEKDPNPPLYQMKIFATNTVVAKSRFWYFIRFLKNVKRANGEIVSCAQIFERKPLKVKNFAIWLRYDSRSGTHNMYREYRDLTTEGAVTQCYRDMGARHRARGHSIQIMRVEEIAANKCRRPNVTQFHNSKLKYPLTHRVQMRVHNPRFTTRRPTTCF</sequence>
<organism evidence="6 7">
    <name type="scientific">Brachionus calyciflorus</name>
    <dbReference type="NCBI Taxonomy" id="104777"/>
    <lineage>
        <taxon>Eukaryota</taxon>
        <taxon>Metazoa</taxon>
        <taxon>Spiralia</taxon>
        <taxon>Gnathifera</taxon>
        <taxon>Rotifera</taxon>
        <taxon>Eurotatoria</taxon>
        <taxon>Monogononta</taxon>
        <taxon>Pseudotrocha</taxon>
        <taxon>Ploima</taxon>
        <taxon>Brachionidae</taxon>
        <taxon>Brachionus</taxon>
    </lineage>
</organism>
<name>A0A813LXK3_9BILA</name>
<dbReference type="GO" id="GO:1990904">
    <property type="term" value="C:ribonucleoprotein complex"/>
    <property type="evidence" value="ECO:0007669"/>
    <property type="project" value="UniProtKB-KW"/>
</dbReference>
<dbReference type="InterPro" id="IPR028877">
    <property type="entry name" value="Ribosomal_eL20"/>
</dbReference>
<evidence type="ECO:0000256" key="4">
    <source>
        <dbReference type="PIRNR" id="PIRNR002190"/>
    </source>
</evidence>
<evidence type="ECO:0000313" key="6">
    <source>
        <dbReference type="EMBL" id="CAF0709280.1"/>
    </source>
</evidence>
<dbReference type="AlphaFoldDB" id="A0A813LXK3"/>
<dbReference type="InterPro" id="IPR023573">
    <property type="entry name" value="Ribosomal_eL20_dom"/>
</dbReference>
<dbReference type="HAMAP" id="MF_00273">
    <property type="entry name" value="Ribosomal_eL20"/>
    <property type="match status" value="1"/>
</dbReference>
<dbReference type="Proteomes" id="UP000663879">
    <property type="component" value="Unassembled WGS sequence"/>
</dbReference>
<dbReference type="GO" id="GO:0005840">
    <property type="term" value="C:ribosome"/>
    <property type="evidence" value="ECO:0007669"/>
    <property type="project" value="UniProtKB-KW"/>
</dbReference>
<keyword evidence="2 4" id="KW-0689">Ribosomal protein</keyword>
<keyword evidence="7" id="KW-1185">Reference proteome</keyword>
<dbReference type="GO" id="GO:0003735">
    <property type="term" value="F:structural constituent of ribosome"/>
    <property type="evidence" value="ECO:0007669"/>
    <property type="project" value="InterPro"/>
</dbReference>
<protein>
    <recommendedName>
        <fullName evidence="4">60S ribosomal protein L18a</fullName>
    </recommendedName>
</protein>
<comment type="caution">
    <text evidence="6">The sequence shown here is derived from an EMBL/GenBank/DDBJ whole genome shotgun (WGS) entry which is preliminary data.</text>
</comment>
<keyword evidence="3 4" id="KW-0687">Ribonucleoprotein</keyword>
<proteinExistence type="inferred from homology"/>
<comment type="similarity">
    <text evidence="1 4">Belongs to the eukaryotic ribosomal protein eL20 family.</text>
</comment>
<accession>A0A813LXK3</accession>
<evidence type="ECO:0000256" key="1">
    <source>
        <dbReference type="ARBA" id="ARBA00009362"/>
    </source>
</evidence>
<dbReference type="FunFam" id="3.10.20.10:FF:000002">
    <property type="entry name" value="60S ribosomal protein L18a"/>
    <property type="match status" value="1"/>
</dbReference>
<evidence type="ECO:0000259" key="5">
    <source>
        <dbReference type="Pfam" id="PF01775"/>
    </source>
</evidence>
<dbReference type="InterPro" id="IPR021138">
    <property type="entry name" value="Ribosomal_eL20_eukaryotes"/>
</dbReference>
<dbReference type="PANTHER" id="PTHR10052">
    <property type="entry name" value="60S RIBOSOMAL PROTEIN L18A"/>
    <property type="match status" value="1"/>
</dbReference>
<dbReference type="SUPFAM" id="SSF160374">
    <property type="entry name" value="RplX-like"/>
    <property type="match status" value="1"/>
</dbReference>
<dbReference type="PIRSF" id="PIRSF002190">
    <property type="entry name" value="Ribosomal_L18a"/>
    <property type="match status" value="1"/>
</dbReference>
<dbReference type="Gene3D" id="3.10.20.10">
    <property type="match status" value="2"/>
</dbReference>
<dbReference type="GO" id="GO:0006412">
    <property type="term" value="P:translation"/>
    <property type="evidence" value="ECO:0007669"/>
    <property type="project" value="InterPro"/>
</dbReference>
<evidence type="ECO:0000256" key="2">
    <source>
        <dbReference type="ARBA" id="ARBA00022980"/>
    </source>
</evidence>
<dbReference type="EMBL" id="CAJNOC010000042">
    <property type="protein sequence ID" value="CAF0709280.1"/>
    <property type="molecule type" value="Genomic_DNA"/>
</dbReference>
<dbReference type="OrthoDB" id="1294322at2759"/>
<evidence type="ECO:0000256" key="3">
    <source>
        <dbReference type="ARBA" id="ARBA00023274"/>
    </source>
</evidence>
<reference evidence="6" key="1">
    <citation type="submission" date="2021-02" db="EMBL/GenBank/DDBJ databases">
        <authorList>
            <person name="Nowell W R."/>
        </authorList>
    </citation>
    <scope>NUCLEOTIDE SEQUENCE</scope>
    <source>
        <strain evidence="6">Ploen Becks lab</strain>
    </source>
</reference>
<evidence type="ECO:0000313" key="7">
    <source>
        <dbReference type="Proteomes" id="UP000663879"/>
    </source>
</evidence>
<dbReference type="Pfam" id="PF01775">
    <property type="entry name" value="Ribosomal_L18A"/>
    <property type="match status" value="1"/>
</dbReference>
<dbReference type="FunFam" id="3.10.20.10:FF:000001">
    <property type="entry name" value="60S ribosomal protein L18a"/>
    <property type="match status" value="1"/>
</dbReference>